<dbReference type="AlphaFoldDB" id="A0A955L000"/>
<keyword evidence="4 12" id="KW-0378">Hydrolase</keyword>
<gene>
    <name evidence="12" type="primary">lexA</name>
    <name evidence="12" type="ORF">KC675_00405</name>
</gene>
<evidence type="ECO:0000259" key="11">
    <source>
        <dbReference type="Pfam" id="PF01726"/>
    </source>
</evidence>
<comment type="caution">
    <text evidence="12">The sequence shown here is derived from an EMBL/GenBank/DDBJ whole genome shotgun (WGS) entry which is preliminary data.</text>
</comment>
<evidence type="ECO:0000313" key="12">
    <source>
        <dbReference type="EMBL" id="MCA9379623.1"/>
    </source>
</evidence>
<dbReference type="SUPFAM" id="SSF46785">
    <property type="entry name" value="Winged helix' DNA-binding domain"/>
    <property type="match status" value="1"/>
</dbReference>
<keyword evidence="8" id="KW-0234">DNA repair</keyword>
<dbReference type="GO" id="GO:0009432">
    <property type="term" value="P:SOS response"/>
    <property type="evidence" value="ECO:0007669"/>
    <property type="project" value="UniProtKB-KW"/>
</dbReference>
<dbReference type="PANTHER" id="PTHR33516">
    <property type="entry name" value="LEXA REPRESSOR"/>
    <property type="match status" value="1"/>
</dbReference>
<keyword evidence="7" id="KW-0804">Transcription</keyword>
<dbReference type="InterPro" id="IPR050077">
    <property type="entry name" value="LexA_repressor"/>
</dbReference>
<evidence type="ECO:0000256" key="6">
    <source>
        <dbReference type="ARBA" id="ARBA00023125"/>
    </source>
</evidence>
<dbReference type="GO" id="GO:0045892">
    <property type="term" value="P:negative regulation of DNA-templated transcription"/>
    <property type="evidence" value="ECO:0007669"/>
    <property type="project" value="InterPro"/>
</dbReference>
<dbReference type="GO" id="GO:0006281">
    <property type="term" value="P:DNA repair"/>
    <property type="evidence" value="ECO:0007669"/>
    <property type="project" value="UniProtKB-KW"/>
</dbReference>
<dbReference type="NCBIfam" id="TIGR00498">
    <property type="entry name" value="lexA"/>
    <property type="match status" value="1"/>
</dbReference>
<sequence length="220" mass="24341">MTHTITKRQNEILSLIKSFIIETGQAPTLTEMERALGITRRAVVKHLQALEKKGLINRSSSSRGITLRETQSGQMFIDVSILGYANAGSPMVIAQEQQLGYLRINRSLLPITKDVFALMIKGDSMNMREVDGGTIEDGKYAVIAKNVDIKNGDVVLAIIDHCATIKTIKKDRNIVVLYPESTNPRHKPFYLDATSLGDTDIYGKVVAVLDNPNFSTKHAE</sequence>
<dbReference type="InterPro" id="IPR006199">
    <property type="entry name" value="LexA_DNA-bd_dom"/>
</dbReference>
<evidence type="ECO:0000259" key="10">
    <source>
        <dbReference type="Pfam" id="PF00717"/>
    </source>
</evidence>
<dbReference type="GO" id="GO:0004252">
    <property type="term" value="F:serine-type endopeptidase activity"/>
    <property type="evidence" value="ECO:0007669"/>
    <property type="project" value="UniProtKB-EC"/>
</dbReference>
<keyword evidence="2" id="KW-0235">DNA replication</keyword>
<evidence type="ECO:0000313" key="13">
    <source>
        <dbReference type="Proteomes" id="UP000745577"/>
    </source>
</evidence>
<evidence type="ECO:0000256" key="4">
    <source>
        <dbReference type="ARBA" id="ARBA00022801"/>
    </source>
</evidence>
<keyword evidence="3" id="KW-0227">DNA damage</keyword>
<name>A0A955L000_9BACT</name>
<dbReference type="InterPro" id="IPR006200">
    <property type="entry name" value="LexA"/>
</dbReference>
<reference evidence="12" key="2">
    <citation type="journal article" date="2021" name="Microbiome">
        <title>Successional dynamics and alternative stable states in a saline activated sludge microbial community over 9 years.</title>
        <authorList>
            <person name="Wang Y."/>
            <person name="Ye J."/>
            <person name="Ju F."/>
            <person name="Liu L."/>
            <person name="Boyd J.A."/>
            <person name="Deng Y."/>
            <person name="Parks D.H."/>
            <person name="Jiang X."/>
            <person name="Yin X."/>
            <person name="Woodcroft B.J."/>
            <person name="Tyson G.W."/>
            <person name="Hugenholtz P."/>
            <person name="Polz M.F."/>
            <person name="Zhang T."/>
        </authorList>
    </citation>
    <scope>NUCLEOTIDE SEQUENCE</scope>
    <source>
        <strain evidence="12">HKST-UBA15</strain>
    </source>
</reference>
<feature type="domain" description="LexA repressor DNA-binding" evidence="11">
    <location>
        <begin position="4"/>
        <end position="60"/>
    </location>
</feature>
<dbReference type="EC" id="3.4.21.88" evidence="12"/>
<protein>
    <submittedName>
        <fullName evidence="12">Transcriptional repressor LexA</fullName>
        <ecNumber evidence="12">3.4.21.88</ecNumber>
    </submittedName>
</protein>
<dbReference type="Gene3D" id="1.10.10.10">
    <property type="entry name" value="Winged helix-like DNA-binding domain superfamily/Winged helix DNA-binding domain"/>
    <property type="match status" value="1"/>
</dbReference>
<accession>A0A955L000</accession>
<evidence type="ECO:0000256" key="2">
    <source>
        <dbReference type="ARBA" id="ARBA00022705"/>
    </source>
</evidence>
<dbReference type="GO" id="GO:0003677">
    <property type="term" value="F:DNA binding"/>
    <property type="evidence" value="ECO:0007669"/>
    <property type="project" value="UniProtKB-KW"/>
</dbReference>
<proteinExistence type="predicted"/>
<dbReference type="CDD" id="cd06529">
    <property type="entry name" value="S24_LexA-like"/>
    <property type="match status" value="1"/>
</dbReference>
<evidence type="ECO:0000256" key="7">
    <source>
        <dbReference type="ARBA" id="ARBA00023163"/>
    </source>
</evidence>
<dbReference type="InterPro" id="IPR015927">
    <property type="entry name" value="Peptidase_S24_S26A/B/C"/>
</dbReference>
<dbReference type="Pfam" id="PF01726">
    <property type="entry name" value="LexA_DNA_bind"/>
    <property type="match status" value="1"/>
</dbReference>
<dbReference type="InterPro" id="IPR036390">
    <property type="entry name" value="WH_DNA-bd_sf"/>
</dbReference>
<dbReference type="GO" id="GO:0006260">
    <property type="term" value="P:DNA replication"/>
    <property type="evidence" value="ECO:0007669"/>
    <property type="project" value="UniProtKB-KW"/>
</dbReference>
<evidence type="ECO:0000256" key="3">
    <source>
        <dbReference type="ARBA" id="ARBA00022763"/>
    </source>
</evidence>
<dbReference type="GO" id="GO:0006508">
    <property type="term" value="P:proteolysis"/>
    <property type="evidence" value="ECO:0007669"/>
    <property type="project" value="InterPro"/>
</dbReference>
<keyword evidence="5" id="KW-0805">Transcription regulation</keyword>
<evidence type="ECO:0000256" key="8">
    <source>
        <dbReference type="ARBA" id="ARBA00023204"/>
    </source>
</evidence>
<dbReference type="Gene3D" id="2.10.109.10">
    <property type="entry name" value="Umud Fragment, subunit A"/>
    <property type="match status" value="1"/>
</dbReference>
<reference evidence="12" key="1">
    <citation type="submission" date="2020-04" db="EMBL/GenBank/DDBJ databases">
        <authorList>
            <person name="Zhang T."/>
        </authorList>
    </citation>
    <scope>NUCLEOTIDE SEQUENCE</scope>
    <source>
        <strain evidence="12">HKST-UBA15</strain>
    </source>
</reference>
<keyword evidence="6" id="KW-0238">DNA-binding</keyword>
<dbReference type="Pfam" id="PF00717">
    <property type="entry name" value="Peptidase_S24"/>
    <property type="match status" value="1"/>
</dbReference>
<evidence type="ECO:0000256" key="5">
    <source>
        <dbReference type="ARBA" id="ARBA00023015"/>
    </source>
</evidence>
<dbReference type="InterPro" id="IPR039418">
    <property type="entry name" value="LexA-like"/>
</dbReference>
<feature type="domain" description="Peptidase S24/S26A/S26B/S26C" evidence="10">
    <location>
        <begin position="81"/>
        <end position="206"/>
    </location>
</feature>
<dbReference type="Proteomes" id="UP000745577">
    <property type="component" value="Unassembled WGS sequence"/>
</dbReference>
<dbReference type="InterPro" id="IPR036286">
    <property type="entry name" value="LexA/Signal_pep-like_sf"/>
</dbReference>
<dbReference type="PANTHER" id="PTHR33516:SF2">
    <property type="entry name" value="LEXA REPRESSOR-RELATED"/>
    <property type="match status" value="1"/>
</dbReference>
<dbReference type="InterPro" id="IPR036388">
    <property type="entry name" value="WH-like_DNA-bd_sf"/>
</dbReference>
<evidence type="ECO:0000256" key="9">
    <source>
        <dbReference type="ARBA" id="ARBA00023236"/>
    </source>
</evidence>
<dbReference type="SUPFAM" id="SSF51306">
    <property type="entry name" value="LexA/Signal peptidase"/>
    <property type="match status" value="1"/>
</dbReference>
<dbReference type="EMBL" id="JAGQLL010000006">
    <property type="protein sequence ID" value="MCA9379623.1"/>
    <property type="molecule type" value="Genomic_DNA"/>
</dbReference>
<keyword evidence="9" id="KW-0742">SOS response</keyword>
<keyword evidence="1" id="KW-0678">Repressor</keyword>
<evidence type="ECO:0000256" key="1">
    <source>
        <dbReference type="ARBA" id="ARBA00022491"/>
    </source>
</evidence>
<organism evidence="12 13">
    <name type="scientific">Candidatus Dojkabacteria bacterium</name>
    <dbReference type="NCBI Taxonomy" id="2099670"/>
    <lineage>
        <taxon>Bacteria</taxon>
        <taxon>Candidatus Dojkabacteria</taxon>
    </lineage>
</organism>